<evidence type="ECO:0000313" key="1">
    <source>
        <dbReference type="EMBL" id="GAA0760660.1"/>
    </source>
</evidence>
<dbReference type="InterPro" id="IPR005901">
    <property type="entry name" value="GLPGLI"/>
</dbReference>
<proteinExistence type="predicted"/>
<comment type="caution">
    <text evidence="1">The sequence shown here is derived from an EMBL/GenBank/DDBJ whole genome shotgun (WGS) entry which is preliminary data.</text>
</comment>
<keyword evidence="2" id="KW-1185">Reference proteome</keyword>
<name>A0ABP3VJJ3_9FLAO</name>
<dbReference type="Pfam" id="PF09697">
    <property type="entry name" value="Porph_ging"/>
    <property type="match status" value="1"/>
</dbReference>
<protein>
    <recommendedName>
        <fullName evidence="3">GLPGLI family protein</fullName>
    </recommendedName>
</protein>
<accession>A0ABP3VJJ3</accession>
<dbReference type="RefSeq" id="WP_224455583.1">
    <property type="nucleotide sequence ID" value="NZ_BAAAGG010000006.1"/>
</dbReference>
<organism evidence="1 2">
    <name type="scientific">Psychroflexus lacisalsi</name>
    <dbReference type="NCBI Taxonomy" id="503928"/>
    <lineage>
        <taxon>Bacteria</taxon>
        <taxon>Pseudomonadati</taxon>
        <taxon>Bacteroidota</taxon>
        <taxon>Flavobacteriia</taxon>
        <taxon>Flavobacteriales</taxon>
        <taxon>Flavobacteriaceae</taxon>
        <taxon>Psychroflexus</taxon>
    </lineage>
</organism>
<dbReference type="NCBIfam" id="TIGR01200">
    <property type="entry name" value="GLPGLI"/>
    <property type="match status" value="1"/>
</dbReference>
<dbReference type="EMBL" id="BAAAGG010000006">
    <property type="protein sequence ID" value="GAA0760660.1"/>
    <property type="molecule type" value="Genomic_DNA"/>
</dbReference>
<evidence type="ECO:0000313" key="2">
    <source>
        <dbReference type="Proteomes" id="UP001500185"/>
    </source>
</evidence>
<reference evidence="2" key="1">
    <citation type="journal article" date="2019" name="Int. J. Syst. Evol. Microbiol.">
        <title>The Global Catalogue of Microorganisms (GCM) 10K type strain sequencing project: providing services to taxonomists for standard genome sequencing and annotation.</title>
        <authorList>
            <consortium name="The Broad Institute Genomics Platform"/>
            <consortium name="The Broad Institute Genome Sequencing Center for Infectious Disease"/>
            <person name="Wu L."/>
            <person name="Ma J."/>
        </authorList>
    </citation>
    <scope>NUCLEOTIDE SEQUENCE [LARGE SCALE GENOMIC DNA]</scope>
    <source>
        <strain evidence="2">JCM 16231</strain>
    </source>
</reference>
<dbReference type="Proteomes" id="UP001500185">
    <property type="component" value="Unassembled WGS sequence"/>
</dbReference>
<sequence>MIQKFILVFVLIISINIEAQTKYELNHKFTYLLTYQSDSTITYNKQSEEMYLLTNENVSIFQSKNGYLKDSLLLAIENDPTDELSMADISRFPKTQFHSKILKKNSKDSIIVYDKIITDNFKYLEDKGNIKWKITSDTQTINGLKCQKATTSYGGRDYEAWFSNEIPISDGPYKFSGLPGLIIKISDSKNHYVFELIAKSKIDLTYSKLEPKKNLFFTTKAVFFDKREDFKNNVIERIAQSGFIIDDKYKAKVRQKFRKRNNPIELE</sequence>
<gene>
    <name evidence="1" type="ORF">GCM10009433_19970</name>
</gene>
<evidence type="ECO:0008006" key="3">
    <source>
        <dbReference type="Google" id="ProtNLM"/>
    </source>
</evidence>